<dbReference type="PANTHER" id="PTHR11472">
    <property type="entry name" value="DNA REPAIR DEAD HELICASE RAD3/XP-D SUBFAMILY MEMBER"/>
    <property type="match status" value="1"/>
</dbReference>
<protein>
    <recommendedName>
        <fullName evidence="4">General transcription and DNA repair factor IIH helicase subunit XPD</fullName>
        <ecNumber evidence="18">5.6.2.3</ecNumber>
    </recommendedName>
    <alternativeName>
        <fullName evidence="21">CXPD</fullName>
    </alternativeName>
    <alternativeName>
        <fullName evidence="22">DNA 5'-3' helicase XPD</fullName>
    </alternativeName>
    <alternativeName>
        <fullName evidence="20">DNA excision repair protein ERCC-2</fullName>
    </alternativeName>
    <alternativeName>
        <fullName evidence="23">DNA repair protein complementing XP-D cells</fullName>
    </alternativeName>
    <alternativeName>
        <fullName evidence="24">Xeroderma pigmentosum group D-complementing protein</fullName>
    </alternativeName>
</protein>
<dbReference type="InterPro" id="IPR002464">
    <property type="entry name" value="DNA/RNA_helicase_DEAH_CS"/>
</dbReference>
<dbReference type="InterPro" id="IPR014013">
    <property type="entry name" value="Helic_SF1/SF2_ATP-bd_DinG/Rad3"/>
</dbReference>
<evidence type="ECO:0000259" key="25">
    <source>
        <dbReference type="PROSITE" id="PS51193"/>
    </source>
</evidence>
<dbReference type="GO" id="GO:0006289">
    <property type="term" value="P:nucleotide-excision repair"/>
    <property type="evidence" value="ECO:0007669"/>
    <property type="project" value="InterPro"/>
</dbReference>
<dbReference type="GO" id="GO:0006366">
    <property type="term" value="P:transcription by RNA polymerase II"/>
    <property type="evidence" value="ECO:0007669"/>
    <property type="project" value="TreeGrafter"/>
</dbReference>
<keyword evidence="15" id="KW-0234">DNA repair</keyword>
<evidence type="ECO:0000256" key="17">
    <source>
        <dbReference type="ARBA" id="ARBA00023242"/>
    </source>
</evidence>
<keyword evidence="8" id="KW-0227">DNA damage</keyword>
<evidence type="ECO:0000256" key="8">
    <source>
        <dbReference type="ARBA" id="ARBA00022763"/>
    </source>
</evidence>
<evidence type="ECO:0000256" key="15">
    <source>
        <dbReference type="ARBA" id="ARBA00023204"/>
    </source>
</evidence>
<dbReference type="GO" id="GO:0051539">
    <property type="term" value="F:4 iron, 4 sulfur cluster binding"/>
    <property type="evidence" value="ECO:0007669"/>
    <property type="project" value="UniProtKB-KW"/>
</dbReference>
<dbReference type="InterPro" id="IPR045028">
    <property type="entry name" value="DinG/Rad3-like"/>
</dbReference>
<dbReference type="Pfam" id="PF06733">
    <property type="entry name" value="DEAD_2"/>
    <property type="match status" value="1"/>
</dbReference>
<comment type="cofactor">
    <cofactor evidence="1">
        <name>[4Fe-4S] cluster</name>
        <dbReference type="ChEBI" id="CHEBI:49883"/>
    </cofactor>
</comment>
<dbReference type="InterPro" id="IPR010643">
    <property type="entry name" value="HBB"/>
</dbReference>
<dbReference type="GO" id="GO:0035315">
    <property type="term" value="P:hair cell differentiation"/>
    <property type="evidence" value="ECO:0007669"/>
    <property type="project" value="UniProtKB-ARBA"/>
</dbReference>
<gene>
    <name evidence="26" type="ORF">TMSB3V08_LOCUS9396</name>
</gene>
<keyword evidence="7" id="KW-0547">Nucleotide-binding</keyword>
<dbReference type="InterPro" id="IPR006554">
    <property type="entry name" value="Helicase-like_DEXD_c2"/>
</dbReference>
<evidence type="ECO:0000256" key="5">
    <source>
        <dbReference type="ARBA" id="ARBA00022485"/>
    </source>
</evidence>
<evidence type="ECO:0000256" key="1">
    <source>
        <dbReference type="ARBA" id="ARBA00001966"/>
    </source>
</evidence>
<dbReference type="GO" id="GO:0005524">
    <property type="term" value="F:ATP binding"/>
    <property type="evidence" value="ECO:0007669"/>
    <property type="project" value="UniProtKB-KW"/>
</dbReference>
<comment type="subcellular location">
    <subcellularLocation>
        <location evidence="2">Nucleus</location>
    </subcellularLocation>
</comment>
<dbReference type="PANTHER" id="PTHR11472:SF1">
    <property type="entry name" value="GENERAL TRANSCRIPTION AND DNA REPAIR FACTOR IIH HELICASE SUBUNIT XPD"/>
    <property type="match status" value="1"/>
</dbReference>
<evidence type="ECO:0000256" key="11">
    <source>
        <dbReference type="ARBA" id="ARBA00022840"/>
    </source>
</evidence>
<evidence type="ECO:0000256" key="19">
    <source>
        <dbReference type="ARBA" id="ARBA00048954"/>
    </source>
</evidence>
<dbReference type="InterPro" id="IPR027417">
    <property type="entry name" value="P-loop_NTPase"/>
</dbReference>
<dbReference type="GO" id="GO:0043139">
    <property type="term" value="F:5'-3' DNA helicase activity"/>
    <property type="evidence" value="ECO:0007669"/>
    <property type="project" value="UniProtKB-EC"/>
</dbReference>
<organism evidence="26">
    <name type="scientific">Timema monikensis</name>
    <dbReference type="NCBI Taxonomy" id="170555"/>
    <lineage>
        <taxon>Eukaryota</taxon>
        <taxon>Metazoa</taxon>
        <taxon>Ecdysozoa</taxon>
        <taxon>Arthropoda</taxon>
        <taxon>Hexapoda</taxon>
        <taxon>Insecta</taxon>
        <taxon>Pterygota</taxon>
        <taxon>Neoptera</taxon>
        <taxon>Polyneoptera</taxon>
        <taxon>Phasmatodea</taxon>
        <taxon>Timematodea</taxon>
        <taxon>Timematoidea</taxon>
        <taxon>Timematidae</taxon>
        <taxon>Timema</taxon>
    </lineage>
</organism>
<dbReference type="FunFam" id="3.40.50.300:FF:000381">
    <property type="entry name" value="TFIIH basal transcription factor complex helicase subunit"/>
    <property type="match status" value="1"/>
</dbReference>
<evidence type="ECO:0000256" key="21">
    <source>
        <dbReference type="ARBA" id="ARBA00079246"/>
    </source>
</evidence>
<evidence type="ECO:0000256" key="4">
    <source>
        <dbReference type="ARBA" id="ARBA00014344"/>
    </source>
</evidence>
<dbReference type="InterPro" id="IPR010614">
    <property type="entry name" value="RAD3-like_helicase_DEAD"/>
</dbReference>
<dbReference type="FunFam" id="3.40.50.300:FF:000135">
    <property type="entry name" value="DNA repair helicase RAD3, putative"/>
    <property type="match status" value="1"/>
</dbReference>
<dbReference type="CDD" id="cd18788">
    <property type="entry name" value="SF2_C_XPD"/>
    <property type="match status" value="1"/>
</dbReference>
<dbReference type="SMART" id="SM00488">
    <property type="entry name" value="DEXDc2"/>
    <property type="match status" value="1"/>
</dbReference>
<dbReference type="NCBIfam" id="TIGR00604">
    <property type="entry name" value="rad3"/>
    <property type="match status" value="1"/>
</dbReference>
<dbReference type="PROSITE" id="PS00690">
    <property type="entry name" value="DEAH_ATP_HELICASE"/>
    <property type="match status" value="1"/>
</dbReference>
<evidence type="ECO:0000256" key="2">
    <source>
        <dbReference type="ARBA" id="ARBA00004123"/>
    </source>
</evidence>
<accession>A0A7R9EGL8</accession>
<proteinExistence type="inferred from homology"/>
<dbReference type="Pfam" id="PF06777">
    <property type="entry name" value="HBB"/>
    <property type="match status" value="1"/>
</dbReference>
<evidence type="ECO:0000256" key="12">
    <source>
        <dbReference type="ARBA" id="ARBA00023004"/>
    </source>
</evidence>
<comment type="similarity">
    <text evidence="3">Belongs to the helicase family. RAD3/XPD subfamily.</text>
</comment>
<dbReference type="GO" id="GO:0005634">
    <property type="term" value="C:nucleus"/>
    <property type="evidence" value="ECO:0007669"/>
    <property type="project" value="UniProtKB-SubCell"/>
</dbReference>
<dbReference type="InterPro" id="IPR001945">
    <property type="entry name" value="RAD3/XPD"/>
</dbReference>
<feature type="domain" description="Helicase ATP-binding" evidence="25">
    <location>
        <begin position="98"/>
        <end position="374"/>
    </location>
</feature>
<evidence type="ECO:0000256" key="14">
    <source>
        <dbReference type="ARBA" id="ARBA00023125"/>
    </source>
</evidence>
<dbReference type="FunFam" id="3.40.50.300:FF:000128">
    <property type="entry name" value="Putative DNA repair helicase RAD3"/>
    <property type="match status" value="1"/>
</dbReference>
<reference evidence="26" key="1">
    <citation type="submission" date="2020-11" db="EMBL/GenBank/DDBJ databases">
        <authorList>
            <person name="Tran Van P."/>
        </authorList>
    </citation>
    <scope>NUCLEOTIDE SEQUENCE</scope>
</reference>
<dbReference type="GO" id="GO:0003684">
    <property type="term" value="F:damaged DNA binding"/>
    <property type="evidence" value="ECO:0007669"/>
    <property type="project" value="TreeGrafter"/>
</dbReference>
<evidence type="ECO:0000256" key="13">
    <source>
        <dbReference type="ARBA" id="ARBA00023014"/>
    </source>
</evidence>
<keyword evidence="13" id="KW-0411">Iron-sulfur</keyword>
<dbReference type="PRINTS" id="PR00852">
    <property type="entry name" value="XRODRMPGMNTD"/>
</dbReference>
<keyword evidence="10" id="KW-0347">Helicase</keyword>
<dbReference type="GO" id="GO:0016818">
    <property type="term" value="F:hydrolase activity, acting on acid anhydrides, in phosphorus-containing anhydrides"/>
    <property type="evidence" value="ECO:0007669"/>
    <property type="project" value="InterPro"/>
</dbReference>
<comment type="catalytic activity">
    <reaction evidence="19">
        <text>ATP + H2O = ADP + phosphate + H(+)</text>
        <dbReference type="Rhea" id="RHEA:13065"/>
        <dbReference type="ChEBI" id="CHEBI:15377"/>
        <dbReference type="ChEBI" id="CHEBI:15378"/>
        <dbReference type="ChEBI" id="CHEBI:30616"/>
        <dbReference type="ChEBI" id="CHEBI:43474"/>
        <dbReference type="ChEBI" id="CHEBI:456216"/>
        <dbReference type="EC" id="5.6.2.3"/>
    </reaction>
</comment>
<keyword evidence="12" id="KW-0408">Iron</keyword>
<dbReference type="InterPro" id="IPR013020">
    <property type="entry name" value="Rad3/Chl1-like"/>
</dbReference>
<dbReference type="SUPFAM" id="SSF52540">
    <property type="entry name" value="P-loop containing nucleoside triphosphate hydrolases"/>
    <property type="match status" value="1"/>
</dbReference>
<keyword evidence="17" id="KW-0539">Nucleus</keyword>
<dbReference type="EMBL" id="OB795793">
    <property type="protein sequence ID" value="CAD7432692.1"/>
    <property type="molecule type" value="Genomic_DNA"/>
</dbReference>
<keyword evidence="9" id="KW-0378">Hydrolase</keyword>
<evidence type="ECO:0000256" key="24">
    <source>
        <dbReference type="ARBA" id="ARBA00082576"/>
    </source>
</evidence>
<keyword evidence="16" id="KW-0413">Isomerase</keyword>
<dbReference type="SMART" id="SM00491">
    <property type="entry name" value="HELICc2"/>
    <property type="match status" value="1"/>
</dbReference>
<evidence type="ECO:0000256" key="6">
    <source>
        <dbReference type="ARBA" id="ARBA00022723"/>
    </source>
</evidence>
<evidence type="ECO:0000256" key="3">
    <source>
        <dbReference type="ARBA" id="ARBA00009146"/>
    </source>
</evidence>
<keyword evidence="6" id="KW-0479">Metal-binding</keyword>
<evidence type="ECO:0000256" key="10">
    <source>
        <dbReference type="ARBA" id="ARBA00022806"/>
    </source>
</evidence>
<evidence type="ECO:0000256" key="20">
    <source>
        <dbReference type="ARBA" id="ARBA00078828"/>
    </source>
</evidence>
<evidence type="ECO:0000256" key="7">
    <source>
        <dbReference type="ARBA" id="ARBA00022741"/>
    </source>
</evidence>
<evidence type="ECO:0000313" key="26">
    <source>
        <dbReference type="EMBL" id="CAD7432692.1"/>
    </source>
</evidence>
<dbReference type="GO" id="GO:0046872">
    <property type="term" value="F:metal ion binding"/>
    <property type="evidence" value="ECO:0007669"/>
    <property type="project" value="UniProtKB-KW"/>
</dbReference>
<dbReference type="InterPro" id="IPR006555">
    <property type="entry name" value="ATP-dep_Helicase_C"/>
</dbReference>
<dbReference type="AlphaFoldDB" id="A0A7R9EGL8"/>
<keyword evidence="14" id="KW-0238">DNA-binding</keyword>
<keyword evidence="5" id="KW-0004">4Fe-4S</keyword>
<evidence type="ECO:0000256" key="16">
    <source>
        <dbReference type="ARBA" id="ARBA00023235"/>
    </source>
</evidence>
<dbReference type="EC" id="5.6.2.3" evidence="18"/>
<dbReference type="Pfam" id="PF13307">
    <property type="entry name" value="Helicase_C_2"/>
    <property type="match status" value="1"/>
</dbReference>
<dbReference type="CDD" id="cd17969">
    <property type="entry name" value="DEAHc_XPD"/>
    <property type="match status" value="1"/>
</dbReference>
<evidence type="ECO:0000256" key="18">
    <source>
        <dbReference type="ARBA" id="ARBA00044969"/>
    </source>
</evidence>
<dbReference type="GO" id="GO:0045951">
    <property type="term" value="P:positive regulation of mitotic recombination"/>
    <property type="evidence" value="ECO:0007669"/>
    <property type="project" value="TreeGrafter"/>
</dbReference>
<dbReference type="PROSITE" id="PS51193">
    <property type="entry name" value="HELICASE_ATP_BIND_2"/>
    <property type="match status" value="1"/>
</dbReference>
<evidence type="ECO:0000256" key="9">
    <source>
        <dbReference type="ARBA" id="ARBA00022801"/>
    </source>
</evidence>
<sequence length="916" mass="104507">MADKEKQDFHLSGIISLSTVQRRRPKTAQNKNIALMQYFYTPVKGYRRFDKIVHRYPEPRHSFFYPATVVLASLKRRDGKENVFFFLKITKTWISVDGLLVYFPYDYIYPEQYAYMLELKRGLDAKGHCLLEMPSGTGKTVSLLSLIVAYMLTHPLVVTKLIYCSRTVPEIEKVIEELKQLLKYYERERGEKPNIIGLVLSSRKNLCIHPQVSKEREGKVVDGRCHSLTASYVREKHRVNEDVPVCSFYEGFDHDGREAPLGPGVYNLDDLKQFGHEMTWCPYFLARYTITNAHIVVYSYHYLLDPKIAEVVSKELTKTSVVVFDEAHNIDNVCIDSMSVKINRRTIEKSTANLQVLEKTVNDMKDDDAKKLTEEYQRLVDGLKDASVARETDVVLSNPVLPDEVLQEAVPGNIRTAEHFVGFLKRFVEYLKTRLRVQHVVQETPAGFLKDVAQKVCIERKPLRFCAERLASLLRTLEIADQTDFSPLVLITHLATLVSTYTKGFTIIVEPFDDKTPTVSNPLLHFSCLDSSLAIKPVFDRFQTVVITSGTLSPLDMYPKILDFHPVIMSSFTMTLARPCLLPMIVSKGNDQVAISSRFETREDVAVVRNYGQLLVEVAQAVPDGVVCFFTSYMYLESVVASWYDQGVVDSLQRSKLLFIETQDAAETSLALLNYIKHGLPIPPPPFCHARLAAHGVFAPRSSGCLARSTRTWFLDSRRYGSVVYERWLSVPGVGRAGRGLAACESGRGAVLLSVARGKVSEGVDFDHHLGRAVLMFGIPYVYTQSRILRARLDYLRDQFQIRENDFLTFDAMRHAAQCIGRVLRGKTDYGIMIFADKRFSRSDKRSKLPKWIQEHLKDSYCNLSTEEAVQILKRWLRQMAQPFSREDQLGISLLTIDQLQTEEMQKKLRKAAEQV</sequence>
<evidence type="ECO:0000256" key="22">
    <source>
        <dbReference type="ARBA" id="ARBA00081072"/>
    </source>
</evidence>
<evidence type="ECO:0000256" key="23">
    <source>
        <dbReference type="ARBA" id="ARBA00081188"/>
    </source>
</evidence>
<dbReference type="Gene3D" id="3.40.50.300">
    <property type="entry name" value="P-loop containing nucleotide triphosphate hydrolases"/>
    <property type="match status" value="2"/>
</dbReference>
<name>A0A7R9EGL8_9NEOP</name>
<keyword evidence="11" id="KW-0067">ATP-binding</keyword>